<protein>
    <submittedName>
        <fullName evidence="1">Uncharacterized protein</fullName>
    </submittedName>
</protein>
<organism evidence="1">
    <name type="scientific">Rhizophora mucronata</name>
    <name type="common">Asiatic mangrove</name>
    <dbReference type="NCBI Taxonomy" id="61149"/>
    <lineage>
        <taxon>Eukaryota</taxon>
        <taxon>Viridiplantae</taxon>
        <taxon>Streptophyta</taxon>
        <taxon>Embryophyta</taxon>
        <taxon>Tracheophyta</taxon>
        <taxon>Spermatophyta</taxon>
        <taxon>Magnoliopsida</taxon>
        <taxon>eudicotyledons</taxon>
        <taxon>Gunneridae</taxon>
        <taxon>Pentapetalae</taxon>
        <taxon>rosids</taxon>
        <taxon>fabids</taxon>
        <taxon>Malpighiales</taxon>
        <taxon>Rhizophoraceae</taxon>
        <taxon>Rhizophora</taxon>
    </lineage>
</organism>
<reference evidence="1" key="1">
    <citation type="submission" date="2018-02" db="EMBL/GenBank/DDBJ databases">
        <title>Rhizophora mucronata_Transcriptome.</title>
        <authorList>
            <person name="Meera S.P."/>
            <person name="Sreeshan A."/>
            <person name="Augustine A."/>
        </authorList>
    </citation>
    <scope>NUCLEOTIDE SEQUENCE</scope>
    <source>
        <tissue evidence="1">Leaf</tissue>
    </source>
</reference>
<proteinExistence type="predicted"/>
<evidence type="ECO:0000313" key="1">
    <source>
        <dbReference type="EMBL" id="MBX66006.1"/>
    </source>
</evidence>
<sequence length="35" mass="4086">MKSTYDKFLLAVQRIFCCQLHVAFLMVGHDESIQI</sequence>
<accession>A0A2P2QGD5</accession>
<dbReference type="AlphaFoldDB" id="A0A2P2QGD5"/>
<name>A0A2P2QGD5_RHIMU</name>
<dbReference type="EMBL" id="GGEC01085522">
    <property type="protein sequence ID" value="MBX66006.1"/>
    <property type="molecule type" value="Transcribed_RNA"/>
</dbReference>